<name>A0A0C3HBS6_OIDMZ</name>
<feature type="transmembrane region" description="Helical" evidence="2">
    <location>
        <begin position="1496"/>
        <end position="1518"/>
    </location>
</feature>
<feature type="transmembrane region" description="Helical" evidence="2">
    <location>
        <begin position="289"/>
        <end position="311"/>
    </location>
</feature>
<dbReference type="EMBL" id="KN832871">
    <property type="protein sequence ID" value="KIN05741.1"/>
    <property type="molecule type" value="Genomic_DNA"/>
</dbReference>
<dbReference type="Pfam" id="PF11915">
    <property type="entry name" value="DUF3433"/>
    <property type="match status" value="2"/>
</dbReference>
<feature type="transmembrane region" description="Helical" evidence="2">
    <location>
        <begin position="975"/>
        <end position="998"/>
    </location>
</feature>
<protein>
    <submittedName>
        <fullName evidence="3">Uncharacterized protein</fullName>
    </submittedName>
</protein>
<dbReference type="InterPro" id="IPR021840">
    <property type="entry name" value="DUF3433"/>
</dbReference>
<feature type="transmembrane region" description="Helical" evidence="2">
    <location>
        <begin position="864"/>
        <end position="885"/>
    </location>
</feature>
<reference evidence="3 4" key="1">
    <citation type="submission" date="2014-04" db="EMBL/GenBank/DDBJ databases">
        <authorList>
            <consortium name="DOE Joint Genome Institute"/>
            <person name="Kuo A."/>
            <person name="Martino E."/>
            <person name="Perotto S."/>
            <person name="Kohler A."/>
            <person name="Nagy L.G."/>
            <person name="Floudas D."/>
            <person name="Copeland A."/>
            <person name="Barry K.W."/>
            <person name="Cichocki N."/>
            <person name="Veneault-Fourrey C."/>
            <person name="LaButti K."/>
            <person name="Lindquist E.A."/>
            <person name="Lipzen A."/>
            <person name="Lundell T."/>
            <person name="Morin E."/>
            <person name="Murat C."/>
            <person name="Sun H."/>
            <person name="Tunlid A."/>
            <person name="Henrissat B."/>
            <person name="Grigoriev I.V."/>
            <person name="Hibbett D.S."/>
            <person name="Martin F."/>
            <person name="Nordberg H.P."/>
            <person name="Cantor M.N."/>
            <person name="Hua S.X."/>
        </authorList>
    </citation>
    <scope>NUCLEOTIDE SEQUENCE [LARGE SCALE GENOMIC DNA]</scope>
    <source>
        <strain evidence="3 4">Zn</strain>
    </source>
</reference>
<reference evidence="4" key="2">
    <citation type="submission" date="2015-01" db="EMBL/GenBank/DDBJ databases">
        <title>Evolutionary Origins and Diversification of the Mycorrhizal Mutualists.</title>
        <authorList>
            <consortium name="DOE Joint Genome Institute"/>
            <consortium name="Mycorrhizal Genomics Consortium"/>
            <person name="Kohler A."/>
            <person name="Kuo A."/>
            <person name="Nagy L.G."/>
            <person name="Floudas D."/>
            <person name="Copeland A."/>
            <person name="Barry K.W."/>
            <person name="Cichocki N."/>
            <person name="Veneault-Fourrey C."/>
            <person name="LaButti K."/>
            <person name="Lindquist E.A."/>
            <person name="Lipzen A."/>
            <person name="Lundell T."/>
            <person name="Morin E."/>
            <person name="Murat C."/>
            <person name="Riley R."/>
            <person name="Ohm R."/>
            <person name="Sun H."/>
            <person name="Tunlid A."/>
            <person name="Henrissat B."/>
            <person name="Grigoriev I.V."/>
            <person name="Hibbett D.S."/>
            <person name="Martin F."/>
        </authorList>
    </citation>
    <scope>NUCLEOTIDE SEQUENCE [LARGE SCALE GENOMIC DNA]</scope>
    <source>
        <strain evidence="4">Zn</strain>
    </source>
</reference>
<gene>
    <name evidence="3" type="ORF">OIDMADRAFT_175904</name>
</gene>
<evidence type="ECO:0000256" key="2">
    <source>
        <dbReference type="SAM" id="Phobius"/>
    </source>
</evidence>
<evidence type="ECO:0000313" key="3">
    <source>
        <dbReference type="EMBL" id="KIN05741.1"/>
    </source>
</evidence>
<dbReference type="PANTHER" id="PTHR37544">
    <property type="entry name" value="SPRAY-RELATED"/>
    <property type="match status" value="1"/>
</dbReference>
<feature type="transmembrane region" description="Helical" evidence="2">
    <location>
        <begin position="361"/>
        <end position="384"/>
    </location>
</feature>
<keyword evidence="2" id="KW-0812">Transmembrane</keyword>
<keyword evidence="2" id="KW-1133">Transmembrane helix</keyword>
<evidence type="ECO:0000313" key="4">
    <source>
        <dbReference type="Proteomes" id="UP000054321"/>
    </source>
</evidence>
<sequence length="1608" mass="175286">MSWDPVQEESVSPLTPQVRRPSQIPRKPVGNRHASLEVAHVANHYGANLADEGVSPVSRLSSAIQSPADRVRSSYFSPDSIQFSRHVPSALGTSPIPFLDLDANETEMQPEQLTDYSNRGSSVHPEGMVRQRRATSSVYSVQGIAAIAFPFFGISAEEAAYLASSAATSEAGSLHLGLEQSIVEARQQHEILQAGLEGLFQDQIMREATVEQRIDQAMFEPPGLNLNNTGSARNSGGGIKWLPVSLQWWFISFLFLLSLGLGLAALLLTLNSQDQQGLGAEKSTSAFLFTYKFLPTLLAIIYTILVMAMLGDIKRTEPYARLSRSAGAPASTLFLQPGSLWSDPATALSKSANGGVRNWPLFWAAFVNLLSLLVVVPFSAAFMYPADVALLNSSNFSRLAVSADSPLKLSTDDTILFRTISGELLNTTTSAWVSSGYTILPFWPTNENTVPLGGVLSSSTQEWTVNTTVYQVDLQCNLMSLHSFANFTLPTTISSSTNLLSFVIESEDGCSLGLAGFSPDFGQSTLFSTGGGWWSEAPDFDYPLLWAPTNGTAADLNASNQILLNTTSQCGTRSIFFLAEPYVQNQTFKALGQVCTSSYFSATLPVTVSNDESPPSVTFDEREFEIAKGPIGSNVLDISAFENSFFSQNWATKFQSPNSSLNPDLPIRPKLGGPLSLLGAENNFNLSQMLTSPNLVAQARQVKQRFFGESMISNFRQVGVQNSDSISGTTATTERRILVSFVVGIMLAVAMLLSTCMLLLVAFHTRLDRRPLNLLHDPGSLSVMTSLISSRPDMRSLFEGTDRASEYAIRHKLSGYVLYLRNGELHAYDMSDVSQLSTGVYSDAASLETNNWCPRVLQDRILQIFLASIIIIALILAVLFGVFHGKAISHSVLIPGSNLEYTDEVVVALAPYSVIPTFICLGIMLFWASMVKTLRTLQPYISMTKKTSLSPRNPPSFINFSLLWTIGSAAWNREFLLSLVAVCGILSQVLTVTISGLWERNPAFKTQNITVLRTAELRSVPAIFTVVSPPTPEDETKISEGVLSNIFENSLTSWMFSSVNEGVYNSTPPPWTSEDWAFSPFNLTSVLAASDRTIQNSTSSFRPATKNVTVQTPSLRGRLECVPIDMSNTSAWLTTVNLTDKATWNGRNLTDNLTVGYEINNFVVKDSIESARPLFNISVAGYQMPSSESGMNTSEETAIGYWTYSADDLHTSIVIQWITGHPIPYQLQSSISQPPQTHWIWADIPKITALKCLPVFESANAKVDVDLATSAVQSYAIMNEPSPDLNAWSSRYQALNVSTGVPYSTTAGIGSGFQTKPGVFLQNVSVSYGYLFHDAILGAANAARIGLIPQTPPITERSPAIAETLPPTADNITDRTFIFRLPHLSADFMSYTSLALSGHNKSVLLDPATLGNVSSTVFSIFFKNFVQTKVSANGALFMDGAWGLQPLGATVPSDLGLIVDSNPPMSLQNSLPRSNANSSSAALLITKVENLDINHAAAIICLCILSIFIVAIVVIMVYRGYYLQDLPRDVDTVGSVLGLVYGSDRLLKLVAEDAGNTEQSVQRKMLKLGWFEVGQKRRWGVEVVYPGDRFLKEFLGADRGFKEIRLSD</sequence>
<organism evidence="3 4">
    <name type="scientific">Oidiodendron maius (strain Zn)</name>
    <dbReference type="NCBI Taxonomy" id="913774"/>
    <lineage>
        <taxon>Eukaryota</taxon>
        <taxon>Fungi</taxon>
        <taxon>Dikarya</taxon>
        <taxon>Ascomycota</taxon>
        <taxon>Pezizomycotina</taxon>
        <taxon>Leotiomycetes</taxon>
        <taxon>Leotiomycetes incertae sedis</taxon>
        <taxon>Myxotrichaceae</taxon>
        <taxon>Oidiodendron</taxon>
    </lineage>
</organism>
<feature type="region of interest" description="Disordered" evidence="1">
    <location>
        <begin position="1"/>
        <end position="31"/>
    </location>
</feature>
<proteinExistence type="predicted"/>
<dbReference type="HOGENOM" id="CLU_003476_0_0_1"/>
<dbReference type="OrthoDB" id="3248909at2759"/>
<dbReference type="PANTHER" id="PTHR37544:SF3">
    <property type="entry name" value="SPRAY"/>
    <property type="match status" value="1"/>
</dbReference>
<feature type="transmembrane region" description="Helical" evidence="2">
    <location>
        <begin position="248"/>
        <end position="269"/>
    </location>
</feature>
<keyword evidence="4" id="KW-1185">Reference proteome</keyword>
<dbReference type="InParanoid" id="A0A0C3HBS6"/>
<dbReference type="Proteomes" id="UP000054321">
    <property type="component" value="Unassembled WGS sequence"/>
</dbReference>
<feature type="transmembrane region" description="Helical" evidence="2">
    <location>
        <begin position="737"/>
        <end position="763"/>
    </location>
</feature>
<evidence type="ECO:0000256" key="1">
    <source>
        <dbReference type="SAM" id="MobiDB-lite"/>
    </source>
</evidence>
<feature type="transmembrane region" description="Helical" evidence="2">
    <location>
        <begin position="905"/>
        <end position="928"/>
    </location>
</feature>
<accession>A0A0C3HBS6</accession>
<keyword evidence="2" id="KW-0472">Membrane</keyword>